<organism evidence="1 2">
    <name type="scientific">Neolecta irregularis (strain DAH-3)</name>
    <dbReference type="NCBI Taxonomy" id="1198029"/>
    <lineage>
        <taxon>Eukaryota</taxon>
        <taxon>Fungi</taxon>
        <taxon>Dikarya</taxon>
        <taxon>Ascomycota</taxon>
        <taxon>Taphrinomycotina</taxon>
        <taxon>Neolectales</taxon>
        <taxon>Neolectaceae</taxon>
        <taxon>Neolecta</taxon>
    </lineage>
</organism>
<evidence type="ECO:0000313" key="2">
    <source>
        <dbReference type="Proteomes" id="UP000186594"/>
    </source>
</evidence>
<protein>
    <submittedName>
        <fullName evidence="1">Uncharacterized protein</fullName>
    </submittedName>
</protein>
<dbReference type="AlphaFoldDB" id="A0A1U7LIT3"/>
<evidence type="ECO:0000313" key="1">
    <source>
        <dbReference type="EMBL" id="OLL22538.1"/>
    </source>
</evidence>
<dbReference type="GO" id="GO:0020037">
    <property type="term" value="F:heme binding"/>
    <property type="evidence" value="ECO:0007669"/>
    <property type="project" value="InterPro"/>
</dbReference>
<dbReference type="Gene3D" id="1.10.630.10">
    <property type="entry name" value="Cytochrome P450"/>
    <property type="match status" value="1"/>
</dbReference>
<dbReference type="InterPro" id="IPR036396">
    <property type="entry name" value="Cyt_P450_sf"/>
</dbReference>
<dbReference type="GO" id="GO:0005506">
    <property type="term" value="F:iron ion binding"/>
    <property type="evidence" value="ECO:0007669"/>
    <property type="project" value="InterPro"/>
</dbReference>
<keyword evidence="2" id="KW-1185">Reference proteome</keyword>
<name>A0A1U7LIT3_NEOID</name>
<dbReference type="GO" id="GO:0016705">
    <property type="term" value="F:oxidoreductase activity, acting on paired donors, with incorporation or reduction of molecular oxygen"/>
    <property type="evidence" value="ECO:0007669"/>
    <property type="project" value="InterPro"/>
</dbReference>
<dbReference type="Proteomes" id="UP000186594">
    <property type="component" value="Unassembled WGS sequence"/>
</dbReference>
<gene>
    <name evidence="1" type="ORF">NEOLI_005037</name>
</gene>
<dbReference type="EMBL" id="LXFE01003082">
    <property type="protein sequence ID" value="OLL22538.1"/>
    <property type="molecule type" value="Genomic_DNA"/>
</dbReference>
<reference evidence="1 2" key="1">
    <citation type="submission" date="2016-04" db="EMBL/GenBank/DDBJ databases">
        <title>Evolutionary innovation and constraint leading to complex multicellularity in the Ascomycota.</title>
        <authorList>
            <person name="Cisse O."/>
            <person name="Nguyen A."/>
            <person name="Hewitt D.A."/>
            <person name="Jedd G."/>
            <person name="Stajich J.E."/>
        </authorList>
    </citation>
    <scope>NUCLEOTIDE SEQUENCE [LARGE SCALE GENOMIC DNA]</scope>
    <source>
        <strain evidence="1 2">DAH-3</strain>
    </source>
</reference>
<dbReference type="SUPFAM" id="SSF48264">
    <property type="entry name" value="Cytochrome P450"/>
    <property type="match status" value="1"/>
</dbReference>
<dbReference type="GO" id="GO:0004497">
    <property type="term" value="F:monooxygenase activity"/>
    <property type="evidence" value="ECO:0007669"/>
    <property type="project" value="InterPro"/>
</dbReference>
<accession>A0A1U7LIT3</accession>
<comment type="caution">
    <text evidence="1">The sequence shown here is derived from an EMBL/GenBank/DDBJ whole genome shotgun (WGS) entry which is preliminary data.</text>
</comment>
<sequence length="440" mass="48178">MAEPSPLTVSLGDDVSLRAFFCHSQDALSWDAALQHVWPAVFADSGFGRAAFYAASRRCLAGAFSPPRVLLYRRAVASHIASALAALEACGDVAAWIDRLVLRILVSVVFGDGEQRLAELTRLSGDIAASIARSRKLKSLARDKARFDSLVSSILNERLADLEKAPRDDSYVQYLVASSQKLPEPATAPSAVPSPADINVSPILSKSSPENDQRTLVDKDIPTHLLVTILQSRLLLANLSTWHLLNPSTPIPTLQRSKSPLFLLKKAMRHTLLSKTLVPKGTLLARSKSPLFLLKKAMRHTLLSKTLVPKGTLLAVSPAYEHSERTNIFLPASRHKRTSSVPSTASIASPNSTPMGSRDHLLNPNSSRQVGDNPVNQLVLRRYPMEYLFLEIVQILGDTVNRKFDVATNGDGIRYADSKGLFLAWPENQVFIKQKADAEV</sequence>
<proteinExistence type="predicted"/>